<evidence type="ECO:0000256" key="1">
    <source>
        <dbReference type="ARBA" id="ARBA00023004"/>
    </source>
</evidence>
<accession>K1SIA1</accession>
<dbReference type="AlphaFoldDB" id="K1SIA1"/>
<protein>
    <submittedName>
        <fullName evidence="2">3-isopropylmalate dehydratase large subunit 2</fullName>
    </submittedName>
</protein>
<dbReference type="EMBL" id="AJWY01008728">
    <property type="protein sequence ID" value="EKC60407.1"/>
    <property type="molecule type" value="Genomic_DNA"/>
</dbReference>
<organism evidence="2">
    <name type="scientific">human gut metagenome</name>
    <dbReference type="NCBI Taxonomy" id="408170"/>
    <lineage>
        <taxon>unclassified sequences</taxon>
        <taxon>metagenomes</taxon>
        <taxon>organismal metagenomes</taxon>
    </lineage>
</organism>
<name>K1SIA1_9ZZZZ</name>
<gene>
    <name evidence="2" type="ORF">LEA_12881</name>
</gene>
<keyword evidence="1" id="KW-0408">Iron</keyword>
<sequence>MSMTMTQKILAAHAGLQSVTAGQLIEAKLDLVLGNDVTS</sequence>
<evidence type="ECO:0000313" key="2">
    <source>
        <dbReference type="EMBL" id="EKC60407.1"/>
    </source>
</evidence>
<dbReference type="Gene3D" id="3.30.499.10">
    <property type="entry name" value="Aconitase, domain 3"/>
    <property type="match status" value="1"/>
</dbReference>
<feature type="non-terminal residue" evidence="2">
    <location>
        <position position="39"/>
    </location>
</feature>
<dbReference type="InterPro" id="IPR015931">
    <property type="entry name" value="Acnase/IPM_dHydase_lsu_aba_1/3"/>
</dbReference>
<reference evidence="2" key="1">
    <citation type="journal article" date="2013" name="Environ. Microbiol.">
        <title>Microbiota from the distal guts of lean and obese adolescents exhibit partial functional redundancy besides clear differences in community structure.</title>
        <authorList>
            <person name="Ferrer M."/>
            <person name="Ruiz A."/>
            <person name="Lanza F."/>
            <person name="Haange S.B."/>
            <person name="Oberbach A."/>
            <person name="Till H."/>
            <person name="Bargiela R."/>
            <person name="Campoy C."/>
            <person name="Segura M.T."/>
            <person name="Richter M."/>
            <person name="von Bergen M."/>
            <person name="Seifert J."/>
            <person name="Suarez A."/>
        </authorList>
    </citation>
    <scope>NUCLEOTIDE SEQUENCE</scope>
</reference>
<proteinExistence type="predicted"/>
<comment type="caution">
    <text evidence="2">The sequence shown here is derived from an EMBL/GenBank/DDBJ whole genome shotgun (WGS) entry which is preliminary data.</text>
</comment>